<proteinExistence type="predicted"/>
<dbReference type="Pfam" id="PF14588">
    <property type="entry name" value="YjgF_endoribonc"/>
    <property type="match status" value="1"/>
</dbReference>
<dbReference type="RefSeq" id="WP_164535032.1">
    <property type="nucleotide sequence ID" value="NZ_JAALFG010000003.1"/>
</dbReference>
<protein>
    <submittedName>
        <fullName evidence="2">RidA family protein</fullName>
    </submittedName>
</protein>
<feature type="domain" description="Endoribonuclease L-PSP/chorismate mutase-like" evidence="1">
    <location>
        <begin position="6"/>
        <end position="141"/>
    </location>
</feature>
<dbReference type="InterPro" id="IPR013813">
    <property type="entry name" value="Endoribo_LPSP/chorism_mut-like"/>
</dbReference>
<sequence>MSKTAARLAALGIVLPPPPQPIGLFTPTLLTGNLMFLSGLAPAPAGSPPITGKVGADFTAEEARDHARMVGLNLLAAMDAALGDLDRVSRIVKLLGLVNATPDFTRHPFVIDGCSALFADVFPDLGPHARTSMGTSSLPNNIPVEIEAVIEIAH</sequence>
<organism evidence="2 3">
    <name type="scientific">Devosia aurantiaca</name>
    <dbReference type="NCBI Taxonomy" id="2714858"/>
    <lineage>
        <taxon>Bacteria</taxon>
        <taxon>Pseudomonadati</taxon>
        <taxon>Pseudomonadota</taxon>
        <taxon>Alphaproteobacteria</taxon>
        <taxon>Hyphomicrobiales</taxon>
        <taxon>Devosiaceae</taxon>
        <taxon>Devosia</taxon>
    </lineage>
</organism>
<dbReference type="InterPro" id="IPR035959">
    <property type="entry name" value="RutC-like_sf"/>
</dbReference>
<evidence type="ECO:0000259" key="1">
    <source>
        <dbReference type="Pfam" id="PF14588"/>
    </source>
</evidence>
<evidence type="ECO:0000313" key="2">
    <source>
        <dbReference type="EMBL" id="NGP18787.1"/>
    </source>
</evidence>
<evidence type="ECO:0000313" key="3">
    <source>
        <dbReference type="Proteomes" id="UP000474802"/>
    </source>
</evidence>
<comment type="caution">
    <text evidence="2">The sequence shown here is derived from an EMBL/GenBank/DDBJ whole genome shotgun (WGS) entry which is preliminary data.</text>
</comment>
<name>A0A6M1SH53_9HYPH</name>
<dbReference type="PANTHER" id="PTHR43760">
    <property type="entry name" value="ENDORIBONUCLEASE-RELATED"/>
    <property type="match status" value="1"/>
</dbReference>
<dbReference type="PANTHER" id="PTHR43760:SF1">
    <property type="entry name" value="ENDORIBONUCLEASE L-PSP_CHORISMATE MUTASE-LIKE DOMAIN-CONTAINING PROTEIN"/>
    <property type="match status" value="1"/>
</dbReference>
<reference evidence="2 3" key="1">
    <citation type="submission" date="2020-02" db="EMBL/GenBank/DDBJ databases">
        <authorList>
            <person name="Khan S.A."/>
            <person name="Jeon C.O."/>
            <person name="Chun B.H."/>
        </authorList>
    </citation>
    <scope>NUCLEOTIDE SEQUENCE [LARGE SCALE GENOMIC DNA]</scope>
    <source>
        <strain evidence="2 3">H239</strain>
    </source>
</reference>
<dbReference type="AlphaFoldDB" id="A0A6M1SH53"/>
<dbReference type="Gene3D" id="3.30.1330.40">
    <property type="entry name" value="RutC-like"/>
    <property type="match status" value="1"/>
</dbReference>
<keyword evidence="3" id="KW-1185">Reference proteome</keyword>
<gene>
    <name evidence="2" type="ORF">G5575_14970</name>
</gene>
<reference evidence="2 3" key="2">
    <citation type="submission" date="2020-03" db="EMBL/GenBank/DDBJ databases">
        <title>Devosia chinhatensis sp. nov., isolated from a hexachlorocyclohexane (HCH) dump site in India.</title>
        <authorList>
            <person name="Kumar M."/>
            <person name="Lal R."/>
        </authorList>
    </citation>
    <scope>NUCLEOTIDE SEQUENCE [LARGE SCALE GENOMIC DNA]</scope>
    <source>
        <strain evidence="2 3">H239</strain>
    </source>
</reference>
<accession>A0A6M1SH53</accession>
<dbReference type="CDD" id="cd02199">
    <property type="entry name" value="YjgF_YER057c_UK114_like_1"/>
    <property type="match status" value="1"/>
</dbReference>
<dbReference type="SUPFAM" id="SSF55298">
    <property type="entry name" value="YjgF-like"/>
    <property type="match status" value="1"/>
</dbReference>
<dbReference type="Proteomes" id="UP000474802">
    <property type="component" value="Unassembled WGS sequence"/>
</dbReference>
<dbReference type="EMBL" id="JAALFG010000003">
    <property type="protein sequence ID" value="NGP18787.1"/>
    <property type="molecule type" value="Genomic_DNA"/>
</dbReference>